<comment type="caution">
    <text evidence="2">The sequence shown here is derived from an EMBL/GenBank/DDBJ whole genome shotgun (WGS) entry which is preliminary data.</text>
</comment>
<name>A0A1G2EGQ5_9BACT</name>
<evidence type="ECO:0000313" key="3">
    <source>
        <dbReference type="Proteomes" id="UP000178647"/>
    </source>
</evidence>
<evidence type="ECO:0008006" key="4">
    <source>
        <dbReference type="Google" id="ProtNLM"/>
    </source>
</evidence>
<gene>
    <name evidence="2" type="ORF">A2896_01215</name>
</gene>
<keyword evidence="1" id="KW-0812">Transmembrane</keyword>
<accession>A0A1G2EGQ5</accession>
<keyword evidence="1" id="KW-1133">Transmembrane helix</keyword>
<reference evidence="2 3" key="1">
    <citation type="journal article" date="2016" name="Nat. Commun.">
        <title>Thousands of microbial genomes shed light on interconnected biogeochemical processes in an aquifer system.</title>
        <authorList>
            <person name="Anantharaman K."/>
            <person name="Brown C.T."/>
            <person name="Hug L.A."/>
            <person name="Sharon I."/>
            <person name="Castelle C.J."/>
            <person name="Probst A.J."/>
            <person name="Thomas B.C."/>
            <person name="Singh A."/>
            <person name="Wilkins M.J."/>
            <person name="Karaoz U."/>
            <person name="Brodie E.L."/>
            <person name="Williams K.H."/>
            <person name="Hubbard S.S."/>
            <person name="Banfield J.F."/>
        </authorList>
    </citation>
    <scope>NUCLEOTIDE SEQUENCE [LARGE SCALE GENOMIC DNA]</scope>
</reference>
<dbReference type="NCBIfam" id="TIGR02532">
    <property type="entry name" value="IV_pilin_GFxxxE"/>
    <property type="match status" value="1"/>
</dbReference>
<sequence length="171" mass="18996">MDNKGFTIIEMVVATAVFALLVGASSGIFISSLKAQRQSLATQEVLNQTSYLMEYLSRAVRMAKKDLTGACTGTVKLNYAFQDQCLKFRTYQGTCQQFCLDNKRLKDINNRYLTSASLTVSLFDVYITGAQQPPTDYLQPKVTVFLKVEGEAGAKIAIQTTISQRNPDVRK</sequence>
<dbReference type="Pfam" id="PF07963">
    <property type="entry name" value="N_methyl"/>
    <property type="match status" value="1"/>
</dbReference>
<dbReference type="STRING" id="1801672.A2896_01215"/>
<dbReference type="Proteomes" id="UP000178647">
    <property type="component" value="Unassembled WGS sequence"/>
</dbReference>
<dbReference type="AlphaFoldDB" id="A0A1G2EGQ5"/>
<dbReference type="EMBL" id="MHMH01000011">
    <property type="protein sequence ID" value="OGZ24408.1"/>
    <property type="molecule type" value="Genomic_DNA"/>
</dbReference>
<feature type="transmembrane region" description="Helical" evidence="1">
    <location>
        <begin position="6"/>
        <end position="30"/>
    </location>
</feature>
<dbReference type="InterPro" id="IPR012902">
    <property type="entry name" value="N_methyl_site"/>
</dbReference>
<evidence type="ECO:0000313" key="2">
    <source>
        <dbReference type="EMBL" id="OGZ24408.1"/>
    </source>
</evidence>
<protein>
    <recommendedName>
        <fullName evidence="4">Prepilin-type N-terminal cleavage/methylation domain-containing protein</fullName>
    </recommendedName>
</protein>
<organism evidence="2 3">
    <name type="scientific">Candidatus Nealsonbacteria bacterium RIFCSPLOWO2_01_FULL_43_32</name>
    <dbReference type="NCBI Taxonomy" id="1801672"/>
    <lineage>
        <taxon>Bacteria</taxon>
        <taxon>Candidatus Nealsoniibacteriota</taxon>
    </lineage>
</organism>
<keyword evidence="1" id="KW-0472">Membrane</keyword>
<evidence type="ECO:0000256" key="1">
    <source>
        <dbReference type="SAM" id="Phobius"/>
    </source>
</evidence>
<proteinExistence type="predicted"/>